<dbReference type="EMBL" id="JACJTA010000056">
    <property type="protein sequence ID" value="MBD2607147.1"/>
    <property type="molecule type" value="Genomic_DNA"/>
</dbReference>
<dbReference type="PROSITE" id="PS00141">
    <property type="entry name" value="ASP_PROTEASE"/>
    <property type="match status" value="1"/>
</dbReference>
<reference evidence="1 2" key="1">
    <citation type="journal article" date="2020" name="ISME J.">
        <title>Comparative genomics reveals insights into cyanobacterial evolution and habitat adaptation.</title>
        <authorList>
            <person name="Chen M.Y."/>
            <person name="Teng W.K."/>
            <person name="Zhao L."/>
            <person name="Hu C.X."/>
            <person name="Zhou Y.K."/>
            <person name="Han B.P."/>
            <person name="Song L.R."/>
            <person name="Shu W.S."/>
        </authorList>
    </citation>
    <scope>NUCLEOTIDE SEQUENCE [LARGE SCALE GENOMIC DNA]</scope>
    <source>
        <strain evidence="1 2">FACHB-248</strain>
    </source>
</reference>
<gene>
    <name evidence="1" type="ORF">H6G81_22100</name>
</gene>
<comment type="caution">
    <text evidence="1">The sequence shown here is derived from an EMBL/GenBank/DDBJ whole genome shotgun (WGS) entry which is preliminary data.</text>
</comment>
<name>A0ABR8GVD4_9CYAN</name>
<sequence length="141" mass="15765">MVDKVRFGFTEVNSELGALSTFPYLPLTLTYQNHSLNVSGLLDTGSSVNVLPYEIGLRLGAVWERQTLSVPLGGNLSRFEARALVAIATVEQFPTVELAFAWTRDRNAPLVLGQMNFFLEFNVCFYRADLAFEVSPKKMQL</sequence>
<dbReference type="InterPro" id="IPR001969">
    <property type="entry name" value="Aspartic_peptidase_AS"/>
</dbReference>
<protein>
    <recommendedName>
        <fullName evidence="3">Peptidase A2 domain-containing protein</fullName>
    </recommendedName>
</protein>
<dbReference type="Proteomes" id="UP000660380">
    <property type="component" value="Unassembled WGS sequence"/>
</dbReference>
<keyword evidence="2" id="KW-1185">Reference proteome</keyword>
<proteinExistence type="predicted"/>
<evidence type="ECO:0000313" key="2">
    <source>
        <dbReference type="Proteomes" id="UP000660380"/>
    </source>
</evidence>
<evidence type="ECO:0008006" key="3">
    <source>
        <dbReference type="Google" id="ProtNLM"/>
    </source>
</evidence>
<evidence type="ECO:0000313" key="1">
    <source>
        <dbReference type="EMBL" id="MBD2607147.1"/>
    </source>
</evidence>
<dbReference type="RefSeq" id="WP_029638511.1">
    <property type="nucleotide sequence ID" value="NZ_JACJTA010000056.1"/>
</dbReference>
<organism evidence="1 2">
    <name type="scientific">Scytonema hofmannii FACHB-248</name>
    <dbReference type="NCBI Taxonomy" id="1842502"/>
    <lineage>
        <taxon>Bacteria</taxon>
        <taxon>Bacillati</taxon>
        <taxon>Cyanobacteriota</taxon>
        <taxon>Cyanophyceae</taxon>
        <taxon>Nostocales</taxon>
        <taxon>Scytonemataceae</taxon>
        <taxon>Scytonema</taxon>
    </lineage>
</organism>
<accession>A0ABR8GVD4</accession>